<gene>
    <name evidence="2" type="ORF">JKP88DRAFT_287831</name>
</gene>
<name>A0A836CIH0_9STRA</name>
<evidence type="ECO:0000256" key="1">
    <source>
        <dbReference type="SAM" id="MobiDB-lite"/>
    </source>
</evidence>
<dbReference type="Proteomes" id="UP000664859">
    <property type="component" value="Unassembled WGS sequence"/>
</dbReference>
<evidence type="ECO:0000313" key="3">
    <source>
        <dbReference type="Proteomes" id="UP000664859"/>
    </source>
</evidence>
<sequence>MRFSVTLNEQQYMKTKMLMTSDDFGCDWFKQAVYGICNCIANGGGNHHRLAQLQQQALAWVEQGNALTPVKRDGALLEWLFHRIATLKDFIIEFADAKTIATSLDPSLDCGIVLSALLQLLRRHYPNLSALFNPISEAPGQHTSDELLAILAKVAAGDALHTSQPPDPRYPVFPTDLASYKKGICGGTGCGSGTASGGAAKQSPNNSPARDSSAALTVEQRQQLQTAYAIYEFHTAPQGRACFKCGSTDHVFVNCDADY</sequence>
<accession>A0A836CIH0</accession>
<protein>
    <submittedName>
        <fullName evidence="2">Uncharacterized protein</fullName>
    </submittedName>
</protein>
<dbReference type="EMBL" id="JAFCMP010000081">
    <property type="protein sequence ID" value="KAG5187810.1"/>
    <property type="molecule type" value="Genomic_DNA"/>
</dbReference>
<dbReference type="AlphaFoldDB" id="A0A836CIH0"/>
<organism evidence="2 3">
    <name type="scientific">Tribonema minus</name>
    <dbReference type="NCBI Taxonomy" id="303371"/>
    <lineage>
        <taxon>Eukaryota</taxon>
        <taxon>Sar</taxon>
        <taxon>Stramenopiles</taxon>
        <taxon>Ochrophyta</taxon>
        <taxon>PX clade</taxon>
        <taxon>Xanthophyceae</taxon>
        <taxon>Tribonematales</taxon>
        <taxon>Tribonemataceae</taxon>
        <taxon>Tribonema</taxon>
    </lineage>
</organism>
<evidence type="ECO:0000313" key="2">
    <source>
        <dbReference type="EMBL" id="KAG5187810.1"/>
    </source>
</evidence>
<reference evidence="2" key="1">
    <citation type="submission" date="2021-02" db="EMBL/GenBank/DDBJ databases">
        <title>First Annotated Genome of the Yellow-green Alga Tribonema minus.</title>
        <authorList>
            <person name="Mahan K.M."/>
        </authorList>
    </citation>
    <scope>NUCLEOTIDE SEQUENCE</scope>
    <source>
        <strain evidence="2">UTEX B ZZ1240</strain>
    </source>
</reference>
<keyword evidence="3" id="KW-1185">Reference proteome</keyword>
<proteinExistence type="predicted"/>
<comment type="caution">
    <text evidence="2">The sequence shown here is derived from an EMBL/GenBank/DDBJ whole genome shotgun (WGS) entry which is preliminary data.</text>
</comment>
<feature type="region of interest" description="Disordered" evidence="1">
    <location>
        <begin position="195"/>
        <end position="215"/>
    </location>
</feature>